<feature type="region of interest" description="Disordered" evidence="1">
    <location>
        <begin position="1008"/>
        <end position="1031"/>
    </location>
</feature>
<feature type="compositionally biased region" description="Basic and acidic residues" evidence="1">
    <location>
        <begin position="448"/>
        <end position="458"/>
    </location>
</feature>
<dbReference type="Proteomes" id="UP000735302">
    <property type="component" value="Unassembled WGS sequence"/>
</dbReference>
<protein>
    <submittedName>
        <fullName evidence="2">Histone-lysine N-methyltransferase SETMAR-like protein</fullName>
    </submittedName>
</protein>
<proteinExistence type="predicted"/>
<feature type="compositionally biased region" description="Polar residues" evidence="1">
    <location>
        <begin position="1292"/>
        <end position="1308"/>
    </location>
</feature>
<feature type="compositionally biased region" description="Polar residues" evidence="1">
    <location>
        <begin position="523"/>
        <end position="541"/>
    </location>
</feature>
<sequence length="1328" mass="148201">MDSSNLYKNPMQLQETASFKGQMAARYQERKIMGFHITRVCAFGSAENKPEDSVSSSSKLIVEAGLTDQLITKKNVAQNVEGRRRPDGEPILPGQYKEAEKENLKDNSTVNARRSMKDLITHFERHSKTALHSLDYDQKNPVSVQKSTPKESCDDECFENTEMINVSKAVGEGNGGLVKILKGSSRSFSGLNQIIISPTSSSISLSEDETKQETASLRKVKSSMFKLKHVKPGRESHTSRVAQMERNNAEVLSTLDMSESENAKRQSLGGANGLGVVVSKLETDSKVADVTQSMKKEQMVGDYGYQIRPNTLDSYAPLCGNEKGKKEPFVEDLKNRDKAEAEAKDSENQDSSVPIPLRINLKDFATRKKRSSNTGDMKYVVHRKDWRKWVQNHQEPGSRCKQSDALPTSEAVQSESQQMARKSALKLRRFKKSAPSVSGVEKSVLSREPTKVDKKKEFLSTSNTQQRLDRRHSQKSLISSSTPGVLSSAVDGRLRKYGSAMERYLIFLNKAIKHDYDRETKQKQNQPLDGQQPQVAGTENDQRTSLMTSAFTSLTTNSPQKQQDGSQERPQKLLDHAHAIEKRHGPVGGNKEGVIKSQSKLPLKPKIFNSISPSTESFISNENTISTLELEKKTDRLLAHLEEVSASKKSTAETIKPTEAERIPSPISRLPLNTVNEKLRRIQNGKINTLTNLKCVEPIKTDVSEKLSKAVVDDLYNCEKESNIKNIESHSNRQLINGRKDNHSLTSPKSLKHPRHPLFRSISPWIRSKHDNNALTLTESRSKSSPASTKQELNFLSNLSYKTITPKIALPEHRKTTGFPSVSSIITRPNARSISTMYANQTFTSRMRAHSYQQKPSGLTKPRSPIALTIENTSKQNSPTSSQLLSLSKCPVDSQQTNASILEKVNSPVNATSTNLASAHRHDASNISSELLSPDNDTSFNFASVTKKQRPALKQIISTHLLTMKQTSPEHRHHNFERHFNDAPDGRESSFKAKPIALECEVSSIQTSAQEVHSQRKREEQPGFRNKALSKSMSAHSKLWHKAAYLKNKTHYNMQRRKDSDEANATTISTKKHSLQEQAICKAMTNLQAVEFKSNMKRVTPSLLQPTDVPSLTKVKPLPHGPEIPVRISQDPPKYGSGISAHKDLQQKSHLYQRESRFRLEGNSHMLPEKLHSSTFLYNKAKKYGLQIGQEDRGRTKIALQTTKEGRNSPSARGPKKPIGIASKHDQFRRECAAMLPTPNDLTAEGTCVQAQDMSCAGSNHPPDFRISEPATLHGTHILSPPRIARKATAVSIDSTQKMSDSPETSAKFSPEEEKSVKNKNPVPYKQN</sequence>
<feature type="compositionally biased region" description="Basic and acidic residues" evidence="1">
    <location>
        <begin position="1013"/>
        <end position="1022"/>
    </location>
</feature>
<feature type="region of interest" description="Disordered" evidence="1">
    <location>
        <begin position="1204"/>
        <end position="1224"/>
    </location>
</feature>
<feature type="region of interest" description="Disordered" evidence="1">
    <location>
        <begin position="1108"/>
        <end position="1147"/>
    </location>
</feature>
<gene>
    <name evidence="2" type="ORF">PoB_000065400</name>
</gene>
<reference evidence="2 3" key="1">
    <citation type="journal article" date="2021" name="Elife">
        <title>Chloroplast acquisition without the gene transfer in kleptoplastic sea slugs, Plakobranchus ocellatus.</title>
        <authorList>
            <person name="Maeda T."/>
            <person name="Takahashi S."/>
            <person name="Yoshida T."/>
            <person name="Shimamura S."/>
            <person name="Takaki Y."/>
            <person name="Nagai Y."/>
            <person name="Toyoda A."/>
            <person name="Suzuki Y."/>
            <person name="Arimoto A."/>
            <person name="Ishii H."/>
            <person name="Satoh N."/>
            <person name="Nishiyama T."/>
            <person name="Hasebe M."/>
            <person name="Maruyama T."/>
            <person name="Minagawa J."/>
            <person name="Obokata J."/>
            <person name="Shigenobu S."/>
        </authorList>
    </citation>
    <scope>NUCLEOTIDE SEQUENCE [LARGE SCALE GENOMIC DNA]</scope>
</reference>
<accession>A0AAV3XW48</accession>
<feature type="region of interest" description="Disordered" evidence="1">
    <location>
        <begin position="518"/>
        <end position="541"/>
    </location>
</feature>
<comment type="caution">
    <text evidence="2">The sequence shown here is derived from an EMBL/GenBank/DDBJ whole genome shotgun (WGS) entry which is preliminary data.</text>
</comment>
<feature type="region of interest" description="Disordered" evidence="1">
    <location>
        <begin position="333"/>
        <end position="353"/>
    </location>
</feature>
<feature type="region of interest" description="Disordered" evidence="1">
    <location>
        <begin position="1280"/>
        <end position="1328"/>
    </location>
</feature>
<keyword evidence="3" id="KW-1185">Reference proteome</keyword>
<dbReference type="EMBL" id="BLXT01000055">
    <property type="protein sequence ID" value="GFN74148.1"/>
    <property type="molecule type" value="Genomic_DNA"/>
</dbReference>
<feature type="compositionally biased region" description="Polar residues" evidence="1">
    <location>
        <begin position="475"/>
        <end position="485"/>
    </location>
</feature>
<evidence type="ECO:0000313" key="2">
    <source>
        <dbReference type="EMBL" id="GFN74148.1"/>
    </source>
</evidence>
<name>A0AAV3XW48_9GAST</name>
<evidence type="ECO:0000313" key="3">
    <source>
        <dbReference type="Proteomes" id="UP000735302"/>
    </source>
</evidence>
<feature type="region of interest" description="Disordered" evidence="1">
    <location>
        <begin position="448"/>
        <end position="487"/>
    </location>
</feature>
<organism evidence="2 3">
    <name type="scientific">Plakobranchus ocellatus</name>
    <dbReference type="NCBI Taxonomy" id="259542"/>
    <lineage>
        <taxon>Eukaryota</taxon>
        <taxon>Metazoa</taxon>
        <taxon>Spiralia</taxon>
        <taxon>Lophotrochozoa</taxon>
        <taxon>Mollusca</taxon>
        <taxon>Gastropoda</taxon>
        <taxon>Heterobranchia</taxon>
        <taxon>Euthyneura</taxon>
        <taxon>Panpulmonata</taxon>
        <taxon>Sacoglossa</taxon>
        <taxon>Placobranchoidea</taxon>
        <taxon>Plakobranchidae</taxon>
        <taxon>Plakobranchus</taxon>
    </lineage>
</organism>
<evidence type="ECO:0000256" key="1">
    <source>
        <dbReference type="SAM" id="MobiDB-lite"/>
    </source>
</evidence>
<feature type="compositionally biased region" description="Basic and acidic residues" evidence="1">
    <location>
        <begin position="333"/>
        <end position="347"/>
    </location>
</feature>